<dbReference type="RefSeq" id="WP_215340547.1">
    <property type="nucleotide sequence ID" value="NZ_JAGSGD010000001.1"/>
</dbReference>
<comment type="caution">
    <text evidence="2">The sequence shown here is derived from an EMBL/GenBank/DDBJ whole genome shotgun (WGS) entry which is preliminary data.</text>
</comment>
<evidence type="ECO:0000313" key="3">
    <source>
        <dbReference type="Proteomes" id="UP000622580"/>
    </source>
</evidence>
<gene>
    <name evidence="2" type="ORF">JKL49_11135</name>
</gene>
<dbReference type="Proteomes" id="UP000622580">
    <property type="component" value="Unassembled WGS sequence"/>
</dbReference>
<organism evidence="2 3">
    <name type="scientific">Phenylobacterium glaciei</name>
    <dbReference type="NCBI Taxonomy" id="2803784"/>
    <lineage>
        <taxon>Bacteria</taxon>
        <taxon>Pseudomonadati</taxon>
        <taxon>Pseudomonadota</taxon>
        <taxon>Alphaproteobacteria</taxon>
        <taxon>Caulobacterales</taxon>
        <taxon>Caulobacteraceae</taxon>
        <taxon>Phenylobacterium</taxon>
    </lineage>
</organism>
<dbReference type="EMBL" id="JAGSGD010000001">
    <property type="protein sequence ID" value="MBR7619943.1"/>
    <property type="molecule type" value="Genomic_DNA"/>
</dbReference>
<feature type="signal peptide" evidence="1">
    <location>
        <begin position="1"/>
        <end position="19"/>
    </location>
</feature>
<sequence length="165" mass="17830">MRLILLSSLAALAAGSATAAPLSTVGSVEVTIAPELQKKAEKDLGVKDVDRLATELRKDVTRELERTGVMAGGRLELVLTDVRPNRPTFRQLGNKPGLSYESFGIGGATIDGQAVSVTGEITPIHFQWYESDIGEAWTKSTWSDASYAFNRFAYGYGRGESYAAR</sequence>
<reference evidence="2" key="1">
    <citation type="submission" date="2021-04" db="EMBL/GenBank/DDBJ databases">
        <title>Draft genome assembly of strain Phenylobacterium sp. 20VBR1 using MiniION and Illumina platforms.</title>
        <authorList>
            <person name="Thomas F.A."/>
            <person name="Krishnan K.P."/>
            <person name="Sinha R.K."/>
        </authorList>
    </citation>
    <scope>NUCLEOTIDE SEQUENCE</scope>
    <source>
        <strain evidence="2">20VBR1</strain>
    </source>
</reference>
<dbReference type="AlphaFoldDB" id="A0A941D4A3"/>
<proteinExistence type="predicted"/>
<evidence type="ECO:0000313" key="2">
    <source>
        <dbReference type="EMBL" id="MBR7619943.1"/>
    </source>
</evidence>
<feature type="chain" id="PRO_5037921939" evidence="1">
    <location>
        <begin position="20"/>
        <end position="165"/>
    </location>
</feature>
<protein>
    <submittedName>
        <fullName evidence="2">Uncharacterized protein</fullName>
    </submittedName>
</protein>
<name>A0A941D4A3_9CAUL</name>
<accession>A0A941D4A3</accession>
<evidence type="ECO:0000256" key="1">
    <source>
        <dbReference type="SAM" id="SignalP"/>
    </source>
</evidence>
<keyword evidence="3" id="KW-1185">Reference proteome</keyword>
<keyword evidence="1" id="KW-0732">Signal</keyword>